<feature type="region of interest" description="Disordered" evidence="2">
    <location>
        <begin position="1"/>
        <end position="20"/>
    </location>
</feature>
<dbReference type="AlphaFoldDB" id="A0A8J6JQD9"/>
<comment type="caution">
    <text evidence="3">The sequence shown here is derived from an EMBL/GenBank/DDBJ whole genome shotgun (WGS) entry which is preliminary data.</text>
</comment>
<feature type="coiled-coil region" evidence="1">
    <location>
        <begin position="79"/>
        <end position="106"/>
    </location>
</feature>
<feature type="compositionally biased region" description="Polar residues" evidence="2">
    <location>
        <begin position="10"/>
        <end position="20"/>
    </location>
</feature>
<proteinExistence type="predicted"/>
<gene>
    <name evidence="3" type="ORF">GDO78_019371</name>
</gene>
<evidence type="ECO:0000256" key="1">
    <source>
        <dbReference type="SAM" id="Coils"/>
    </source>
</evidence>
<keyword evidence="4" id="KW-1185">Reference proteome</keyword>
<organism evidence="3 4">
    <name type="scientific">Eleutherodactylus coqui</name>
    <name type="common">Puerto Rican coqui</name>
    <dbReference type="NCBI Taxonomy" id="57060"/>
    <lineage>
        <taxon>Eukaryota</taxon>
        <taxon>Metazoa</taxon>
        <taxon>Chordata</taxon>
        <taxon>Craniata</taxon>
        <taxon>Vertebrata</taxon>
        <taxon>Euteleostomi</taxon>
        <taxon>Amphibia</taxon>
        <taxon>Batrachia</taxon>
        <taxon>Anura</taxon>
        <taxon>Neobatrachia</taxon>
        <taxon>Hyloidea</taxon>
        <taxon>Eleutherodactylidae</taxon>
        <taxon>Eleutherodactylinae</taxon>
        <taxon>Eleutherodactylus</taxon>
        <taxon>Eleutherodactylus</taxon>
    </lineage>
</organism>
<reference evidence="3" key="1">
    <citation type="thesis" date="2020" institute="ProQuest LLC" country="789 East Eisenhower Parkway, Ann Arbor, MI, USA">
        <title>Comparative Genomics and Chromosome Evolution.</title>
        <authorList>
            <person name="Mudd A.B."/>
        </authorList>
    </citation>
    <scope>NUCLEOTIDE SEQUENCE</scope>
    <source>
        <strain evidence="3">HN-11 Male</strain>
        <tissue evidence="3">Kidney and liver</tissue>
    </source>
</reference>
<evidence type="ECO:0000313" key="3">
    <source>
        <dbReference type="EMBL" id="KAG9469908.1"/>
    </source>
</evidence>
<keyword evidence="1" id="KW-0175">Coiled coil</keyword>
<dbReference type="EMBL" id="WNTK01000400">
    <property type="protein sequence ID" value="KAG9469908.1"/>
    <property type="molecule type" value="Genomic_DNA"/>
</dbReference>
<evidence type="ECO:0000313" key="4">
    <source>
        <dbReference type="Proteomes" id="UP000770717"/>
    </source>
</evidence>
<protein>
    <submittedName>
        <fullName evidence="3">Uncharacterized protein</fullName>
    </submittedName>
</protein>
<name>A0A8J6JQD9_ELECQ</name>
<sequence length="127" mass="14591">MPKYGKHQKSSPPHNTSQTIPDLFCSQLLPSMMEQDPDLVPDLHHRALYTATSTPSASDLRKWYENVQQLFKIKLHNAILEFSEQVQELAQRVNEVETKANEIIETMDANRTCIVNNQSKIEQNTAR</sequence>
<evidence type="ECO:0000256" key="2">
    <source>
        <dbReference type="SAM" id="MobiDB-lite"/>
    </source>
</evidence>
<dbReference type="Proteomes" id="UP000770717">
    <property type="component" value="Unassembled WGS sequence"/>
</dbReference>
<accession>A0A8J6JQD9</accession>